<keyword evidence="2" id="KW-1185">Reference proteome</keyword>
<name>A0A517VNC5_9PLAN</name>
<accession>A0A517VNC5</accession>
<organism evidence="1 2">
    <name type="scientific">Gimesia algae</name>
    <dbReference type="NCBI Taxonomy" id="2527971"/>
    <lineage>
        <taxon>Bacteria</taxon>
        <taxon>Pseudomonadati</taxon>
        <taxon>Planctomycetota</taxon>
        <taxon>Planctomycetia</taxon>
        <taxon>Planctomycetales</taxon>
        <taxon>Planctomycetaceae</taxon>
        <taxon>Gimesia</taxon>
    </lineage>
</organism>
<dbReference type="OrthoDB" id="279744at2"/>
<dbReference type="EMBL" id="CP036343">
    <property type="protein sequence ID" value="QDT94531.1"/>
    <property type="molecule type" value="Genomic_DNA"/>
</dbReference>
<protein>
    <submittedName>
        <fullName evidence="1">Uncharacterized protein</fullName>
    </submittedName>
</protein>
<dbReference type="Pfam" id="PF19686">
    <property type="entry name" value="DUF6188"/>
    <property type="match status" value="1"/>
</dbReference>
<dbReference type="RefSeq" id="WP_145232412.1">
    <property type="nucleotide sequence ID" value="NZ_CP036343.1"/>
</dbReference>
<reference evidence="1 2" key="1">
    <citation type="submission" date="2019-02" db="EMBL/GenBank/DDBJ databases">
        <title>Deep-cultivation of Planctomycetes and their phenomic and genomic characterization uncovers novel biology.</title>
        <authorList>
            <person name="Wiegand S."/>
            <person name="Jogler M."/>
            <person name="Boedeker C."/>
            <person name="Pinto D."/>
            <person name="Vollmers J."/>
            <person name="Rivas-Marin E."/>
            <person name="Kohn T."/>
            <person name="Peeters S.H."/>
            <person name="Heuer A."/>
            <person name="Rast P."/>
            <person name="Oberbeckmann S."/>
            <person name="Bunk B."/>
            <person name="Jeske O."/>
            <person name="Meyerdierks A."/>
            <person name="Storesund J.E."/>
            <person name="Kallscheuer N."/>
            <person name="Luecker S."/>
            <person name="Lage O.M."/>
            <person name="Pohl T."/>
            <person name="Merkel B.J."/>
            <person name="Hornburger P."/>
            <person name="Mueller R.-W."/>
            <person name="Bruemmer F."/>
            <person name="Labrenz M."/>
            <person name="Spormann A.M."/>
            <person name="Op den Camp H."/>
            <person name="Overmann J."/>
            <person name="Amann R."/>
            <person name="Jetten M.S.M."/>
            <person name="Mascher T."/>
            <person name="Medema M.H."/>
            <person name="Devos D.P."/>
            <person name="Kaster A.-K."/>
            <person name="Ovreas L."/>
            <person name="Rohde M."/>
            <person name="Galperin M.Y."/>
            <person name="Jogler C."/>
        </authorList>
    </citation>
    <scope>NUCLEOTIDE SEQUENCE [LARGE SCALE GENOMIC DNA]</scope>
    <source>
        <strain evidence="1 2">Pan161</strain>
    </source>
</reference>
<evidence type="ECO:0000313" key="2">
    <source>
        <dbReference type="Proteomes" id="UP000316855"/>
    </source>
</evidence>
<dbReference type="AlphaFoldDB" id="A0A517VNC5"/>
<dbReference type="Proteomes" id="UP000316855">
    <property type="component" value="Chromosome"/>
</dbReference>
<sequence length="147" mass="16151">MKKKLSYSGRDLLLPIAGATLIAFQETGLTGLVFEDEESVRSLIQLEDELQITDADGSRTLPGTKPGTGFWRADLERLNYLLGCRLTAAVARQDGCLSIEFATGERLEIKSTTGYEAWHFRCPAPNTTSSQHPISVHGDHGRLIVFS</sequence>
<proteinExistence type="predicted"/>
<gene>
    <name evidence="1" type="ORF">Pan161_62270</name>
</gene>
<dbReference type="InterPro" id="IPR046179">
    <property type="entry name" value="DUF6188"/>
</dbReference>
<evidence type="ECO:0000313" key="1">
    <source>
        <dbReference type="EMBL" id="QDT94531.1"/>
    </source>
</evidence>
<dbReference type="KEGG" id="gax:Pan161_62270"/>